<dbReference type="EMBL" id="CAJFDI010000006">
    <property type="protein sequence ID" value="CAD5234456.1"/>
    <property type="molecule type" value="Genomic_DNA"/>
</dbReference>
<dbReference type="AlphaFoldDB" id="A0A1I7SMK3"/>
<dbReference type="InterPro" id="IPR026669">
    <property type="entry name" value="Arsenite_MeTrfase-like"/>
</dbReference>
<dbReference type="InterPro" id="IPR029063">
    <property type="entry name" value="SAM-dependent_MTases_sf"/>
</dbReference>
<evidence type="ECO:0000313" key="3">
    <source>
        <dbReference type="Proteomes" id="UP000095284"/>
    </source>
</evidence>
<dbReference type="Proteomes" id="UP000582659">
    <property type="component" value="Unassembled WGS sequence"/>
</dbReference>
<name>A0A1I7SMK3_BURXY</name>
<dbReference type="PANTHER" id="PTHR43675:SF1">
    <property type="entry name" value="RIKEN CDNA 2700097O09 GENE"/>
    <property type="match status" value="1"/>
</dbReference>
<dbReference type="GO" id="GO:0008168">
    <property type="term" value="F:methyltransferase activity"/>
    <property type="evidence" value="ECO:0007669"/>
    <property type="project" value="TreeGrafter"/>
</dbReference>
<proteinExistence type="predicted"/>
<dbReference type="eggNOG" id="ENOG502QTI1">
    <property type="taxonomic scope" value="Eukaryota"/>
</dbReference>
<evidence type="ECO:0000313" key="5">
    <source>
        <dbReference type="WBParaSite" id="BXY_1428800.1"/>
    </source>
</evidence>
<dbReference type="WBParaSite" id="BXY_1428800.1">
    <property type="protein sequence ID" value="BXY_1428800.1"/>
    <property type="gene ID" value="BXY_1428800"/>
</dbReference>
<dbReference type="PANTHER" id="PTHR43675">
    <property type="entry name" value="ARSENITE METHYLTRANSFERASE"/>
    <property type="match status" value="1"/>
</dbReference>
<evidence type="ECO:0000313" key="1">
    <source>
        <dbReference type="EMBL" id="CAD5234456.1"/>
    </source>
</evidence>
<dbReference type="Proteomes" id="UP000095284">
    <property type="component" value="Unplaced"/>
</dbReference>
<accession>A0A1I7SMK3</accession>
<dbReference type="Gene3D" id="3.40.50.150">
    <property type="entry name" value="Vaccinia Virus protein VP39"/>
    <property type="match status" value="1"/>
</dbReference>
<keyword evidence="4" id="KW-1185">Reference proteome</keyword>
<gene>
    <name evidence="1" type="ORF">BXYJ_LOCUS14547</name>
</gene>
<reference evidence="2" key="2">
    <citation type="submission" date="2020-08" db="EMBL/GenBank/DDBJ databases">
        <authorList>
            <person name="Kikuchi T."/>
        </authorList>
    </citation>
    <scope>NUCLEOTIDE SEQUENCE</scope>
    <source>
        <strain evidence="1">Ka4C1</strain>
    </source>
</reference>
<dbReference type="OrthoDB" id="15794at2759"/>
<evidence type="ECO:0000313" key="2">
    <source>
        <dbReference type="EMBL" id="CAG9130262.1"/>
    </source>
</evidence>
<dbReference type="EMBL" id="CAJFCV020000006">
    <property type="protein sequence ID" value="CAG9130262.1"/>
    <property type="molecule type" value="Genomic_DNA"/>
</dbReference>
<organism evidence="3 5">
    <name type="scientific">Bursaphelenchus xylophilus</name>
    <name type="common">Pinewood nematode worm</name>
    <name type="synonym">Aphelenchoides xylophilus</name>
    <dbReference type="NCBI Taxonomy" id="6326"/>
    <lineage>
        <taxon>Eukaryota</taxon>
        <taxon>Metazoa</taxon>
        <taxon>Ecdysozoa</taxon>
        <taxon>Nematoda</taxon>
        <taxon>Chromadorea</taxon>
        <taxon>Rhabditida</taxon>
        <taxon>Tylenchina</taxon>
        <taxon>Tylenchomorpha</taxon>
        <taxon>Aphelenchoidea</taxon>
        <taxon>Aphelenchoididae</taxon>
        <taxon>Bursaphelenchus</taxon>
    </lineage>
</organism>
<dbReference type="Proteomes" id="UP000659654">
    <property type="component" value="Unassembled WGS sequence"/>
</dbReference>
<evidence type="ECO:0000313" key="4">
    <source>
        <dbReference type="Proteomes" id="UP000659654"/>
    </source>
</evidence>
<sequence length="312" mass="35800">MDLEEAKRRCLEVLTSIKPDQVSALVDYLSETVRDVKPVDNQRIAAVKKLQNISRKLRHKTDISGNLPGEKIFWPVSGSFSDCAIDLTEQVDAFLYDEVQLAALREKRVLKAERYCAVCKSEDIVESNIISHSLSISELEYLFCDLLPRFVEMKGKSLTDVGSRLGAIVYGALVFCPELKEIKGIEISEGHCQLQMEILNGVDFEKKTKILKGDFRLFEDDLKNSNIITMNNVFSFFLDPNEQVKCWNELKRILPSGAILVHNHSIDYVTNHLNLGFEIEDWVDVVFPDHHVYAYMDDEDDSEHKFFVYQIK</sequence>
<reference evidence="5" key="1">
    <citation type="submission" date="2016-11" db="UniProtKB">
        <authorList>
            <consortium name="WormBaseParasite"/>
        </authorList>
    </citation>
    <scope>IDENTIFICATION</scope>
</reference>
<dbReference type="SUPFAM" id="SSF53335">
    <property type="entry name" value="S-adenosyl-L-methionine-dependent methyltransferases"/>
    <property type="match status" value="1"/>
</dbReference>
<protein>
    <submittedName>
        <fullName evidence="1">(pine wood nematode) hypothetical protein</fullName>
    </submittedName>
</protein>